<evidence type="ECO:0000256" key="1">
    <source>
        <dbReference type="SAM" id="MobiDB-lite"/>
    </source>
</evidence>
<evidence type="ECO:0000313" key="2">
    <source>
        <dbReference type="EMBL" id="OLN83314.1"/>
    </source>
</evidence>
<organism evidence="2 3">
    <name type="scientific">Colletotrichum chlorophyti</name>
    <dbReference type="NCBI Taxonomy" id="708187"/>
    <lineage>
        <taxon>Eukaryota</taxon>
        <taxon>Fungi</taxon>
        <taxon>Dikarya</taxon>
        <taxon>Ascomycota</taxon>
        <taxon>Pezizomycotina</taxon>
        <taxon>Sordariomycetes</taxon>
        <taxon>Hypocreomycetidae</taxon>
        <taxon>Glomerellales</taxon>
        <taxon>Glomerellaceae</taxon>
        <taxon>Colletotrichum</taxon>
    </lineage>
</organism>
<dbReference type="Proteomes" id="UP000186583">
    <property type="component" value="Unassembled WGS sequence"/>
</dbReference>
<gene>
    <name evidence="2" type="ORF">CCHL11_03125</name>
</gene>
<evidence type="ECO:0000313" key="3">
    <source>
        <dbReference type="Proteomes" id="UP000186583"/>
    </source>
</evidence>
<sequence length="143" mass="15970">MADSTITTAGPDGNDVDSAVQEQNPAARTEKAASIPDIAACGRNTADVLWQAICRELEPTDPQTRVDFGFDNLYFPSHYLSLLSAYKSPGVTPRTLNTWLKLGKRQFGEKVVARMKHQRNVAPRDYQFVTKLVQEQADHYSQN</sequence>
<dbReference type="EMBL" id="MPGH01000204">
    <property type="protein sequence ID" value="OLN83314.1"/>
    <property type="molecule type" value="Genomic_DNA"/>
</dbReference>
<feature type="region of interest" description="Disordered" evidence="1">
    <location>
        <begin position="1"/>
        <end position="32"/>
    </location>
</feature>
<proteinExistence type="predicted"/>
<dbReference type="AlphaFoldDB" id="A0A1Q8RG88"/>
<protein>
    <submittedName>
        <fullName evidence="2">Uncharacterized protein</fullName>
    </submittedName>
</protein>
<reference evidence="2 3" key="1">
    <citation type="submission" date="2016-11" db="EMBL/GenBank/DDBJ databases">
        <title>Draft Genome Assembly of Colletotrichum chlorophyti a pathogen of herbaceous plants.</title>
        <authorList>
            <person name="Gan P."/>
            <person name="Narusaka M."/>
            <person name="Tsushima A."/>
            <person name="Narusaka Y."/>
            <person name="Takano Y."/>
            <person name="Shirasu K."/>
        </authorList>
    </citation>
    <scope>NUCLEOTIDE SEQUENCE [LARGE SCALE GENOMIC DNA]</scope>
    <source>
        <strain evidence="2 3">NTL11</strain>
    </source>
</reference>
<accession>A0A1Q8RG88</accession>
<comment type="caution">
    <text evidence="2">The sequence shown here is derived from an EMBL/GenBank/DDBJ whole genome shotgun (WGS) entry which is preliminary data.</text>
</comment>
<keyword evidence="3" id="KW-1185">Reference proteome</keyword>
<name>A0A1Q8RG88_9PEZI</name>
<dbReference type="OrthoDB" id="4837986at2759"/>